<proteinExistence type="evidence at transcript level"/>
<dbReference type="Gene3D" id="1.10.2080.10">
    <property type="entry name" value="Insect odorant-binding protein A10/Ejaculatory bulb-specific protein 3"/>
    <property type="match status" value="1"/>
</dbReference>
<dbReference type="SUPFAM" id="SSF100910">
    <property type="entry name" value="Chemosensory protein Csp2"/>
    <property type="match status" value="1"/>
</dbReference>
<dbReference type="PANTHER" id="PTHR11257">
    <property type="entry name" value="CHEMOSENSORY PROTEIN-RELATED"/>
    <property type="match status" value="1"/>
</dbReference>
<sequence>MKLFLIAVALSMYCILVNAQTYTDKYDTINLDEVLSNKRLLGAYIKCVLEQGRCTPEGKELKSHITDALQTGCSKCTSKQRQGMKRVIKHLITYEDDSWQLLVEKYDPQRIYSHKYEKELNSL</sequence>
<evidence type="ECO:0000256" key="1">
    <source>
        <dbReference type="SAM" id="SignalP"/>
    </source>
</evidence>
<dbReference type="Pfam" id="PF03392">
    <property type="entry name" value="OS-D"/>
    <property type="match status" value="1"/>
</dbReference>
<dbReference type="InterPro" id="IPR005055">
    <property type="entry name" value="A10/PebIII"/>
</dbReference>
<organism evidence="2">
    <name type="scientific">Eogystia hippophaecolus</name>
    <name type="common">Moth</name>
    <name type="synonym">Holcocerus hippophaecolus</name>
    <dbReference type="NCBI Taxonomy" id="1206364"/>
    <lineage>
        <taxon>Eukaryota</taxon>
        <taxon>Metazoa</taxon>
        <taxon>Ecdysozoa</taxon>
        <taxon>Arthropoda</taxon>
        <taxon>Hexapoda</taxon>
        <taxon>Insecta</taxon>
        <taxon>Pterygota</taxon>
        <taxon>Neoptera</taxon>
        <taxon>Endopterygota</taxon>
        <taxon>Lepidoptera</taxon>
        <taxon>Glossata</taxon>
        <taxon>Ditrysia</taxon>
        <taxon>Cossoidea</taxon>
        <taxon>Cossidae</taxon>
        <taxon>Cossinae</taxon>
        <taxon>Eogystia</taxon>
    </lineage>
</organism>
<accession>A0A1B3P5L6</accession>
<keyword evidence="1" id="KW-0732">Signal</keyword>
<reference evidence="2" key="1">
    <citation type="journal article" date="2016" name="BMC Genomics">
        <title>Antennal transcriptome analysis and expression profiles of odorant binding proteins in Eogystia hippophaecolus (Lepidoptera: Cossidae).</title>
        <authorList>
            <person name="Hu P."/>
            <person name="Tao J."/>
            <person name="Cui M."/>
            <person name="Gao C."/>
            <person name="Lu P."/>
            <person name="Luo Y."/>
        </authorList>
    </citation>
    <scope>NUCLEOTIDE SEQUENCE</scope>
</reference>
<name>A0A1B3P5L6_EOGHI</name>
<feature type="chain" id="PRO_5008552473" evidence="1">
    <location>
        <begin position="20"/>
        <end position="123"/>
    </location>
</feature>
<dbReference type="PANTHER" id="PTHR11257:SF12">
    <property type="entry name" value="EJACULATORY BULB-SPECIFIC PROTEIN 3-RELATED"/>
    <property type="match status" value="1"/>
</dbReference>
<dbReference type="EMBL" id="KX655946">
    <property type="protein sequence ID" value="AOG12895.1"/>
    <property type="molecule type" value="mRNA"/>
</dbReference>
<protein>
    <submittedName>
        <fullName evidence="2">Chemosensory protein</fullName>
    </submittedName>
</protein>
<dbReference type="InterPro" id="IPR036682">
    <property type="entry name" value="OS_D_A10/PebIII_sf"/>
</dbReference>
<evidence type="ECO:0000313" key="2">
    <source>
        <dbReference type="EMBL" id="AOG12895.1"/>
    </source>
</evidence>
<feature type="signal peptide" evidence="1">
    <location>
        <begin position="1"/>
        <end position="19"/>
    </location>
</feature>
<dbReference type="AlphaFoldDB" id="A0A1B3P5L6"/>